<dbReference type="AlphaFoldDB" id="A0A0C2S7E3"/>
<sequence length="62" mass="7223">MDDKSKLKEILSKLDSINNKVNNIQYQIFQTSEYSDNGSYIDFLYDTYTESLIENVCQVMGD</sequence>
<proteinExistence type="predicted"/>
<organism evidence="1 4">
    <name type="scientific">Clostridium botulinum</name>
    <dbReference type="NCBI Taxonomy" id="1491"/>
    <lineage>
        <taxon>Bacteria</taxon>
        <taxon>Bacillati</taxon>
        <taxon>Bacillota</taxon>
        <taxon>Clostridia</taxon>
        <taxon>Eubacteriales</taxon>
        <taxon>Clostridiaceae</taxon>
        <taxon>Clostridium</taxon>
    </lineage>
</organism>
<dbReference type="EMBL" id="SWOV01000019">
    <property type="protein sequence ID" value="NFF87979.1"/>
    <property type="molecule type" value="Genomic_DNA"/>
</dbReference>
<reference evidence="1 4" key="1">
    <citation type="submission" date="2019-02" db="EMBL/GenBank/DDBJ databases">
        <title>Genome sequencing of Clostridium botulinum clinical isolates.</title>
        <authorList>
            <person name="Brunt J."/>
            <person name="Van Vliet A.H.M."/>
            <person name="Stringer S.C."/>
            <person name="Grant K.A."/>
            <person name="Carter A.C."/>
            <person name="Peck M.W."/>
        </authorList>
    </citation>
    <scope>NUCLEOTIDE SEQUENCE [LARGE SCALE GENOMIC DNA]</scope>
    <source>
        <strain evidence="1 4">H113700579</strain>
    </source>
</reference>
<name>A0A0C2S7E3_CLOBO</name>
<accession>A0A0C2S7E3</accession>
<dbReference type="RefSeq" id="WP_012450148.1">
    <property type="nucleotide sequence ID" value="NZ_CP010520.1"/>
</dbReference>
<reference evidence="5 6" key="2">
    <citation type="submission" date="2019-04" db="EMBL/GenBank/DDBJ databases">
        <title>Genome sequencing of Clostridium botulinum Groups I-IV and Clostridium butyricum.</title>
        <authorList>
            <person name="Brunt J."/>
            <person name="Van Vliet A.H.M."/>
            <person name="Stringer S.C."/>
            <person name="Carter A.T."/>
            <person name="Peck M.W."/>
        </authorList>
    </citation>
    <scope>NUCLEOTIDE SEQUENCE [LARGE SCALE GENOMIC DNA]</scope>
    <source>
        <strain evidence="2 6">1605</strain>
        <strain evidence="3 5">CB-K-33E</strain>
    </source>
</reference>
<dbReference type="EMBL" id="SGKU01000063">
    <property type="protein sequence ID" value="NFA44173.1"/>
    <property type="molecule type" value="Genomic_DNA"/>
</dbReference>
<protein>
    <submittedName>
        <fullName evidence="1">Uncharacterized protein</fullName>
    </submittedName>
</protein>
<evidence type="ECO:0000313" key="6">
    <source>
        <dbReference type="Proteomes" id="UP000476820"/>
    </source>
</evidence>
<evidence type="ECO:0000313" key="2">
    <source>
        <dbReference type="EMBL" id="NFF87979.1"/>
    </source>
</evidence>
<dbReference type="Proteomes" id="UP000473681">
    <property type="component" value="Unassembled WGS sequence"/>
</dbReference>
<comment type="caution">
    <text evidence="1">The sequence shown here is derived from an EMBL/GenBank/DDBJ whole genome shotgun (WGS) entry which is preliminary data.</text>
</comment>
<evidence type="ECO:0000313" key="4">
    <source>
        <dbReference type="Proteomes" id="UP000472355"/>
    </source>
</evidence>
<gene>
    <name evidence="1" type="ORF">EXM65_16765</name>
    <name evidence="2" type="ORF">FC774_08880</name>
    <name evidence="3" type="ORF">FDB51_08605</name>
</gene>
<evidence type="ECO:0000313" key="5">
    <source>
        <dbReference type="Proteomes" id="UP000473681"/>
    </source>
</evidence>
<dbReference type="EMBL" id="SWVK01000010">
    <property type="protein sequence ID" value="NFN35191.1"/>
    <property type="molecule type" value="Genomic_DNA"/>
</dbReference>
<dbReference type="Proteomes" id="UP000472355">
    <property type="component" value="Unassembled WGS sequence"/>
</dbReference>
<dbReference type="OrthoDB" id="1925219at2"/>
<evidence type="ECO:0000313" key="1">
    <source>
        <dbReference type="EMBL" id="NFA44173.1"/>
    </source>
</evidence>
<dbReference type="Proteomes" id="UP000476820">
    <property type="component" value="Unassembled WGS sequence"/>
</dbReference>
<evidence type="ECO:0000313" key="3">
    <source>
        <dbReference type="EMBL" id="NFN35191.1"/>
    </source>
</evidence>